<protein>
    <recommendedName>
        <fullName evidence="4 16">Dihydrolipoyl dehydrogenase</fullName>
        <ecNumber evidence="3 16">1.8.1.4</ecNumber>
    </recommendedName>
</protein>
<dbReference type="InterPro" id="IPR001100">
    <property type="entry name" value="Pyr_nuc-diS_OxRdtase"/>
</dbReference>
<dbReference type="Gene3D" id="3.30.390.30">
    <property type="match status" value="1"/>
</dbReference>
<dbReference type="Proteomes" id="UP001210204">
    <property type="component" value="Unassembled WGS sequence"/>
</dbReference>
<evidence type="ECO:0000256" key="1">
    <source>
        <dbReference type="ARBA" id="ARBA00004496"/>
    </source>
</evidence>
<dbReference type="InterPro" id="IPR004099">
    <property type="entry name" value="Pyr_nucl-diS_OxRdtase_dimer"/>
</dbReference>
<dbReference type="NCBIfam" id="TIGR01350">
    <property type="entry name" value="lipoamide_DH"/>
    <property type="match status" value="1"/>
</dbReference>
<feature type="binding site" evidence="14">
    <location>
        <begin position="302"/>
        <end position="305"/>
    </location>
    <ligand>
        <name>FAD</name>
        <dbReference type="ChEBI" id="CHEBI:57692"/>
    </ligand>
</feature>
<dbReference type="Pfam" id="PF02852">
    <property type="entry name" value="Pyr_redox_dim"/>
    <property type="match status" value="1"/>
</dbReference>
<comment type="catalytic activity">
    <reaction evidence="12 16">
        <text>N(6)-[(R)-dihydrolipoyl]-L-lysyl-[protein] + NAD(+) = N(6)-[(R)-lipoyl]-L-lysyl-[protein] + NADH + H(+)</text>
        <dbReference type="Rhea" id="RHEA:15045"/>
        <dbReference type="Rhea" id="RHEA-COMP:10474"/>
        <dbReference type="Rhea" id="RHEA-COMP:10475"/>
        <dbReference type="ChEBI" id="CHEBI:15378"/>
        <dbReference type="ChEBI" id="CHEBI:57540"/>
        <dbReference type="ChEBI" id="CHEBI:57945"/>
        <dbReference type="ChEBI" id="CHEBI:83099"/>
        <dbReference type="ChEBI" id="CHEBI:83100"/>
        <dbReference type="EC" id="1.8.1.4"/>
    </reaction>
</comment>
<feature type="binding site" evidence="14">
    <location>
        <begin position="137"/>
        <end position="139"/>
    </location>
    <ligand>
        <name>FAD</name>
        <dbReference type="ChEBI" id="CHEBI:57692"/>
    </ligand>
</feature>
<dbReference type="PRINTS" id="PR00411">
    <property type="entry name" value="PNDRDTASEI"/>
</dbReference>
<dbReference type="PRINTS" id="PR00368">
    <property type="entry name" value="FADPNR"/>
</dbReference>
<evidence type="ECO:0000313" key="19">
    <source>
        <dbReference type="EMBL" id="KEO43290.1"/>
    </source>
</evidence>
<dbReference type="SUPFAM" id="SSF51905">
    <property type="entry name" value="FAD/NAD(P)-binding domain"/>
    <property type="match status" value="1"/>
</dbReference>
<reference evidence="20" key="2">
    <citation type="submission" date="2023-01" db="EMBL/GenBank/DDBJ databases">
        <title>Human gut microbiome strain richness.</title>
        <authorList>
            <person name="Chen-Liaw A."/>
        </authorList>
    </citation>
    <scope>NUCLEOTIDE SEQUENCE</scope>
    <source>
        <strain evidence="20">1001095st1_G4_1001095IJ_161003</strain>
    </source>
</reference>
<evidence type="ECO:0000256" key="11">
    <source>
        <dbReference type="ARBA" id="ARBA00023284"/>
    </source>
</evidence>
<comment type="miscellaneous">
    <text evidence="16">The active site is a redox-active disulfide bond.</text>
</comment>
<dbReference type="Proteomes" id="UP000027855">
    <property type="component" value="Unassembled WGS sequence"/>
</dbReference>
<keyword evidence="6 16" id="KW-0285">Flavoprotein</keyword>
<comment type="caution">
    <text evidence="19">The sequence shown here is derived from an EMBL/GenBank/DDBJ whole genome shotgun (WGS) entry which is preliminary data.</text>
</comment>
<dbReference type="EC" id="1.8.1.4" evidence="3 16"/>
<keyword evidence="8 16" id="KW-0560">Oxidoreductase</keyword>
<feature type="binding site" evidence="14">
    <location>
        <begin position="174"/>
        <end position="181"/>
    </location>
    <ligand>
        <name>NAD(+)</name>
        <dbReference type="ChEBI" id="CHEBI:57540"/>
    </ligand>
</feature>
<dbReference type="InterPro" id="IPR023753">
    <property type="entry name" value="FAD/NAD-binding_dom"/>
</dbReference>
<dbReference type="InterPro" id="IPR012999">
    <property type="entry name" value="Pyr_OxRdtase_I_AS"/>
</dbReference>
<evidence type="ECO:0000256" key="10">
    <source>
        <dbReference type="ARBA" id="ARBA00023157"/>
    </source>
</evidence>
<dbReference type="PANTHER" id="PTHR22912:SF217">
    <property type="entry name" value="DIHYDROLIPOYL DEHYDROGENASE"/>
    <property type="match status" value="1"/>
</dbReference>
<dbReference type="EMBL" id="JAQMJT010000001">
    <property type="protein sequence ID" value="MDB8613012.1"/>
    <property type="molecule type" value="Genomic_DNA"/>
</dbReference>
<evidence type="ECO:0000256" key="5">
    <source>
        <dbReference type="ARBA" id="ARBA00022490"/>
    </source>
</evidence>
<name>A0A074ISE1_STRSL</name>
<dbReference type="InterPro" id="IPR006258">
    <property type="entry name" value="Lipoamide_DH"/>
</dbReference>
<evidence type="ECO:0000313" key="21">
    <source>
        <dbReference type="Proteomes" id="UP000027855"/>
    </source>
</evidence>
<dbReference type="GO" id="GO:0050660">
    <property type="term" value="F:flavin adenine dinucleotide binding"/>
    <property type="evidence" value="ECO:0007669"/>
    <property type="project" value="InterPro"/>
</dbReference>
<comment type="cofactor">
    <cofactor evidence="14 16">
        <name>FAD</name>
        <dbReference type="ChEBI" id="CHEBI:57692"/>
    </cofactor>
    <text evidence="14 16">Binds 1 FAD per subunit.</text>
</comment>
<feature type="binding site" evidence="14">
    <location>
        <position position="197"/>
    </location>
    <ligand>
        <name>NAD(+)</name>
        <dbReference type="ChEBI" id="CHEBI:57540"/>
    </ligand>
</feature>
<feature type="disulfide bond" description="Redox-active" evidence="15">
    <location>
        <begin position="41"/>
        <end position="46"/>
    </location>
</feature>
<feature type="active site" description="Proton acceptor" evidence="13">
    <location>
        <position position="429"/>
    </location>
</feature>
<dbReference type="GO" id="GO:0004148">
    <property type="term" value="F:dihydrolipoyl dehydrogenase (NADH) activity"/>
    <property type="evidence" value="ECO:0007669"/>
    <property type="project" value="UniProtKB-EC"/>
</dbReference>
<comment type="subcellular location">
    <subcellularLocation>
        <location evidence="1">Cytoplasm</location>
    </subcellularLocation>
</comment>
<keyword evidence="11 16" id="KW-0676">Redox-active center</keyword>
<evidence type="ECO:0000256" key="14">
    <source>
        <dbReference type="PIRSR" id="PIRSR000350-3"/>
    </source>
</evidence>
<feature type="binding site" evidence="14">
    <location>
        <position position="50"/>
    </location>
    <ligand>
        <name>FAD</name>
        <dbReference type="ChEBI" id="CHEBI:57692"/>
    </ligand>
</feature>
<organism evidence="19 21">
    <name type="scientific">Streptococcus salivarius</name>
    <dbReference type="NCBI Taxonomy" id="1304"/>
    <lineage>
        <taxon>Bacteria</taxon>
        <taxon>Bacillati</taxon>
        <taxon>Bacillota</taxon>
        <taxon>Bacilli</taxon>
        <taxon>Lactobacillales</taxon>
        <taxon>Streptococcaceae</taxon>
        <taxon>Streptococcus</taxon>
    </lineage>
</organism>
<evidence type="ECO:0000256" key="12">
    <source>
        <dbReference type="ARBA" id="ARBA00049187"/>
    </source>
</evidence>
<dbReference type="GO" id="GO:0006103">
    <property type="term" value="P:2-oxoglutarate metabolic process"/>
    <property type="evidence" value="ECO:0007669"/>
    <property type="project" value="TreeGrafter"/>
</dbReference>
<evidence type="ECO:0000256" key="15">
    <source>
        <dbReference type="PIRSR" id="PIRSR000350-4"/>
    </source>
</evidence>
<proteinExistence type="inferred from homology"/>
<feature type="binding site" evidence="14">
    <location>
        <position position="296"/>
    </location>
    <ligand>
        <name>FAD</name>
        <dbReference type="ChEBI" id="CHEBI:57692"/>
    </ligand>
</feature>
<evidence type="ECO:0000256" key="2">
    <source>
        <dbReference type="ARBA" id="ARBA00007532"/>
    </source>
</evidence>
<gene>
    <name evidence="20" type="primary">lpdA</name>
    <name evidence="19" type="ORF">DL07_07220</name>
    <name evidence="20" type="ORF">PNU26_01150</name>
</gene>
<keyword evidence="5" id="KW-0963">Cytoplasm</keyword>
<evidence type="ECO:0000256" key="13">
    <source>
        <dbReference type="PIRSR" id="PIRSR000350-2"/>
    </source>
</evidence>
<evidence type="ECO:0000259" key="17">
    <source>
        <dbReference type="Pfam" id="PF02852"/>
    </source>
</evidence>
<dbReference type="PIRSF" id="PIRSF000350">
    <property type="entry name" value="Mercury_reductase_MerA"/>
    <property type="match status" value="1"/>
</dbReference>
<keyword evidence="10" id="KW-1015">Disulfide bond</keyword>
<dbReference type="Pfam" id="PF07992">
    <property type="entry name" value="Pyr_redox_2"/>
    <property type="match status" value="1"/>
</dbReference>
<dbReference type="InterPro" id="IPR050151">
    <property type="entry name" value="Class-I_Pyr_Nuc-Dis_Oxidored"/>
</dbReference>
<feature type="domain" description="Pyridine nucleotide-disulphide oxidoreductase dimerisation" evidence="17">
    <location>
        <begin position="331"/>
        <end position="439"/>
    </location>
</feature>
<dbReference type="SUPFAM" id="SSF55424">
    <property type="entry name" value="FAD/NAD-linked reductases, dimerisation (C-terminal) domain"/>
    <property type="match status" value="1"/>
</dbReference>
<evidence type="ECO:0000256" key="6">
    <source>
        <dbReference type="ARBA" id="ARBA00022630"/>
    </source>
</evidence>
<evidence type="ECO:0000259" key="18">
    <source>
        <dbReference type="Pfam" id="PF07992"/>
    </source>
</evidence>
<dbReference type="Gene3D" id="3.50.50.60">
    <property type="entry name" value="FAD/NAD(P)-binding domain"/>
    <property type="match status" value="2"/>
</dbReference>
<evidence type="ECO:0000256" key="4">
    <source>
        <dbReference type="ARBA" id="ARBA00016961"/>
    </source>
</evidence>
<dbReference type="GO" id="GO:0005737">
    <property type="term" value="C:cytoplasm"/>
    <property type="evidence" value="ECO:0007669"/>
    <property type="project" value="UniProtKB-SubCell"/>
</dbReference>
<dbReference type="EMBL" id="JJMT01000033">
    <property type="protein sequence ID" value="KEO43290.1"/>
    <property type="molecule type" value="Genomic_DNA"/>
</dbReference>
<feature type="binding site" evidence="14">
    <location>
        <position position="257"/>
    </location>
    <ligand>
        <name>NAD(+)</name>
        <dbReference type="ChEBI" id="CHEBI:57540"/>
    </ligand>
</feature>
<evidence type="ECO:0000313" key="20">
    <source>
        <dbReference type="EMBL" id="MDB8613012.1"/>
    </source>
</evidence>
<feature type="domain" description="FAD/NAD(P)-binding" evidence="18">
    <location>
        <begin position="5"/>
        <end position="311"/>
    </location>
</feature>
<evidence type="ECO:0000256" key="8">
    <source>
        <dbReference type="ARBA" id="ARBA00023002"/>
    </source>
</evidence>
<accession>A0A074ISE1</accession>
<keyword evidence="14" id="KW-0547">Nucleotide-binding</keyword>
<dbReference type="PANTHER" id="PTHR22912">
    <property type="entry name" value="DISULFIDE OXIDOREDUCTASE"/>
    <property type="match status" value="1"/>
</dbReference>
<dbReference type="AlphaFoldDB" id="A0A074ISE1"/>
<dbReference type="FunFam" id="3.30.390.30:FF:000001">
    <property type="entry name" value="Dihydrolipoyl dehydrogenase"/>
    <property type="match status" value="1"/>
</dbReference>
<dbReference type="PROSITE" id="PS00076">
    <property type="entry name" value="PYRIDINE_REDOX_1"/>
    <property type="match status" value="1"/>
</dbReference>
<dbReference type="InterPro" id="IPR036188">
    <property type="entry name" value="FAD/NAD-bd_sf"/>
</dbReference>
<dbReference type="InterPro" id="IPR016156">
    <property type="entry name" value="FAD/NAD-linked_Rdtase_dimer_sf"/>
</dbReference>
<reference evidence="19 21" key="1">
    <citation type="submission" date="2014-04" db="EMBL/GenBank/DDBJ databases">
        <title>Variable characteristics of bacteriocin-producing Streptococcus salivarius strains isolated from Malaysian subjects.</title>
        <authorList>
            <person name="Philip K."/>
            <person name="Barbour A."/>
        </authorList>
    </citation>
    <scope>NUCLEOTIDE SEQUENCE [LARGE SCALE GENOMIC DNA]</scope>
    <source>
        <strain evidence="19 21">NU10</strain>
    </source>
</reference>
<dbReference type="RefSeq" id="WP_037603937.1">
    <property type="nucleotide sequence ID" value="NZ_JADOZZ010000001.1"/>
</dbReference>
<evidence type="ECO:0000256" key="3">
    <source>
        <dbReference type="ARBA" id="ARBA00012608"/>
    </source>
</evidence>
<comment type="similarity">
    <text evidence="2 16">Belongs to the class-I pyridine nucleotide-disulfide oxidoreductase family.</text>
</comment>
<sequence length="446" mass="48057">MSQCDILIIGAGPGGYVAAEEAARLGKKVTVIEKNSIGGTCLNVGCIPSKAYLEHAHWLLAAKEASQYGVTVLNDNLDFQKLVARKDQVVATLQSGIQSSFKQLGITYIEGEAAYISDKTFQVNGERVSGKSVILATGSHPFIPPIPGINDVDYLTTDNFFNLKELPQRLVIIGGGIISVELAFAMAPLGVDVTVIEVAPTILATEDDEARSIIREKMEQLGITILEGVSIDRVRENAVILADGKSYSYDNLLVATGRKPNIELAQMMGLELTEKGFIKVDSYYESSQSGVYAIGDLIPGYMLAHVASSEGIKAVRAICRQAEEPVDNSSVPRSLFTTPEIASFGLSEEEAVQQGYDISVGQLPYVYNGRAIASNSAKGFVKIVSEKRYHLLLGAVIVGPHATDILQSLIVLKDAEGTLDQLDKTIFAHPTISELVQEVARLILRS</sequence>
<evidence type="ECO:0000256" key="7">
    <source>
        <dbReference type="ARBA" id="ARBA00022827"/>
    </source>
</evidence>
<keyword evidence="7 14" id="KW-0274">FAD</keyword>
<evidence type="ECO:0000256" key="9">
    <source>
        <dbReference type="ARBA" id="ARBA00023027"/>
    </source>
</evidence>
<evidence type="ECO:0000256" key="16">
    <source>
        <dbReference type="RuleBase" id="RU003692"/>
    </source>
</evidence>
<keyword evidence="9 14" id="KW-0520">NAD</keyword>